<keyword evidence="3" id="KW-1185">Reference proteome</keyword>
<evidence type="ECO:0000313" key="2">
    <source>
        <dbReference type="EMBL" id="TDL18130.1"/>
    </source>
</evidence>
<accession>A0A4Y7PUA8</accession>
<dbReference type="EMBL" id="ML170212">
    <property type="protein sequence ID" value="TDL18130.1"/>
    <property type="molecule type" value="Genomic_DNA"/>
</dbReference>
<dbReference type="Proteomes" id="UP000294933">
    <property type="component" value="Unassembled WGS sequence"/>
</dbReference>
<dbReference type="VEuPathDB" id="FungiDB:BD410DRAFT_793624"/>
<feature type="transmembrane region" description="Helical" evidence="1">
    <location>
        <begin position="26"/>
        <end position="47"/>
    </location>
</feature>
<reference evidence="2 3" key="1">
    <citation type="submission" date="2018-06" db="EMBL/GenBank/DDBJ databases">
        <title>A transcriptomic atlas of mushroom development highlights an independent origin of complex multicellularity.</title>
        <authorList>
            <consortium name="DOE Joint Genome Institute"/>
            <person name="Krizsan K."/>
            <person name="Almasi E."/>
            <person name="Merenyi Z."/>
            <person name="Sahu N."/>
            <person name="Viragh M."/>
            <person name="Koszo T."/>
            <person name="Mondo S."/>
            <person name="Kiss B."/>
            <person name="Balint B."/>
            <person name="Kues U."/>
            <person name="Barry K."/>
            <person name="Hegedus J.C."/>
            <person name="Henrissat B."/>
            <person name="Johnson J."/>
            <person name="Lipzen A."/>
            <person name="Ohm R."/>
            <person name="Nagy I."/>
            <person name="Pangilinan J."/>
            <person name="Yan J."/>
            <person name="Xiong Y."/>
            <person name="Grigoriev I.V."/>
            <person name="Hibbett D.S."/>
            <person name="Nagy L.G."/>
        </authorList>
    </citation>
    <scope>NUCLEOTIDE SEQUENCE [LARGE SCALE GENOMIC DNA]</scope>
    <source>
        <strain evidence="2 3">SZMC22713</strain>
    </source>
</reference>
<keyword evidence="1" id="KW-0812">Transmembrane</keyword>
<evidence type="ECO:0000256" key="1">
    <source>
        <dbReference type="SAM" id="Phobius"/>
    </source>
</evidence>
<organism evidence="2 3">
    <name type="scientific">Rickenella mellea</name>
    <dbReference type="NCBI Taxonomy" id="50990"/>
    <lineage>
        <taxon>Eukaryota</taxon>
        <taxon>Fungi</taxon>
        <taxon>Dikarya</taxon>
        <taxon>Basidiomycota</taxon>
        <taxon>Agaricomycotina</taxon>
        <taxon>Agaricomycetes</taxon>
        <taxon>Hymenochaetales</taxon>
        <taxon>Rickenellaceae</taxon>
        <taxon>Rickenella</taxon>
    </lineage>
</organism>
<protein>
    <submittedName>
        <fullName evidence="2">Uncharacterized protein</fullName>
    </submittedName>
</protein>
<gene>
    <name evidence="2" type="ORF">BD410DRAFT_793624</name>
</gene>
<name>A0A4Y7PUA8_9AGAM</name>
<keyword evidence="1" id="KW-1133">Transmembrane helix</keyword>
<keyword evidence="1" id="KW-0472">Membrane</keyword>
<proteinExistence type="predicted"/>
<sequence>MLKAYPITEECRACLPGLSQDFLRSILQYIASSGASAYTVTVLYSMLLGRCTMHSAKCI</sequence>
<dbReference type="AlphaFoldDB" id="A0A4Y7PUA8"/>
<evidence type="ECO:0000313" key="3">
    <source>
        <dbReference type="Proteomes" id="UP000294933"/>
    </source>
</evidence>